<keyword evidence="7" id="KW-0456">Lyase</keyword>
<evidence type="ECO:0000256" key="4">
    <source>
        <dbReference type="ARBA" id="ARBA00022801"/>
    </source>
</evidence>
<comment type="similarity">
    <text evidence="1 8">Belongs to the SOS response-associated peptidase family.</text>
</comment>
<evidence type="ECO:0000256" key="6">
    <source>
        <dbReference type="ARBA" id="ARBA00023125"/>
    </source>
</evidence>
<dbReference type="InterPro" id="IPR003738">
    <property type="entry name" value="SRAP"/>
</dbReference>
<evidence type="ECO:0000313" key="10">
    <source>
        <dbReference type="Proteomes" id="UP000248168"/>
    </source>
</evidence>
<dbReference type="AlphaFoldDB" id="A0A330LCH6"/>
<dbReference type="RefSeq" id="WP_121989072.1">
    <property type="nucleotide sequence ID" value="NZ_OUNR01000012.1"/>
</dbReference>
<dbReference type="EC" id="3.4.-.-" evidence="8"/>
<dbReference type="GO" id="GO:0003697">
    <property type="term" value="F:single-stranded DNA binding"/>
    <property type="evidence" value="ECO:0007669"/>
    <property type="project" value="InterPro"/>
</dbReference>
<dbReference type="Gene3D" id="3.90.1680.10">
    <property type="entry name" value="SOS response associated peptidase-like"/>
    <property type="match status" value="1"/>
</dbReference>
<keyword evidence="3" id="KW-0227">DNA damage</keyword>
<dbReference type="EMBL" id="OUNR01000012">
    <property type="protein sequence ID" value="SPP64729.1"/>
    <property type="molecule type" value="Genomic_DNA"/>
</dbReference>
<proteinExistence type="inferred from homology"/>
<evidence type="ECO:0000256" key="2">
    <source>
        <dbReference type="ARBA" id="ARBA00022670"/>
    </source>
</evidence>
<dbReference type="Pfam" id="PF02586">
    <property type="entry name" value="SRAP"/>
    <property type="match status" value="1"/>
</dbReference>
<keyword evidence="4 8" id="KW-0378">Hydrolase</keyword>
<dbReference type="OrthoDB" id="9782620at2"/>
<dbReference type="FunCoup" id="A0A330LCH6">
    <property type="interactions" value="258"/>
</dbReference>
<dbReference type="GO" id="GO:0008233">
    <property type="term" value="F:peptidase activity"/>
    <property type="evidence" value="ECO:0007669"/>
    <property type="project" value="UniProtKB-KW"/>
</dbReference>
<gene>
    <name evidence="9" type="primary">yoqW</name>
    <name evidence="9" type="ORF">NITLEN_20369</name>
</gene>
<keyword evidence="2 8" id="KW-0645">Protease</keyword>
<reference evidence="10" key="1">
    <citation type="submission" date="2018-04" db="EMBL/GenBank/DDBJ databases">
        <authorList>
            <person name="Lucker S."/>
            <person name="Sakoula D."/>
        </authorList>
    </citation>
    <scope>NUCLEOTIDE SEQUENCE [LARGE SCALE GENOMIC DNA]</scope>
</reference>
<accession>A0A330LCH6</accession>
<dbReference type="GO" id="GO:0006508">
    <property type="term" value="P:proteolysis"/>
    <property type="evidence" value="ECO:0007669"/>
    <property type="project" value="UniProtKB-KW"/>
</dbReference>
<keyword evidence="5" id="KW-0190">Covalent protein-DNA linkage</keyword>
<evidence type="ECO:0000256" key="5">
    <source>
        <dbReference type="ARBA" id="ARBA00023124"/>
    </source>
</evidence>
<organism evidence="9 10">
    <name type="scientific">Nitrospira lenta</name>
    <dbReference type="NCBI Taxonomy" id="1436998"/>
    <lineage>
        <taxon>Bacteria</taxon>
        <taxon>Pseudomonadati</taxon>
        <taxon>Nitrospirota</taxon>
        <taxon>Nitrospiria</taxon>
        <taxon>Nitrospirales</taxon>
        <taxon>Nitrospiraceae</taxon>
        <taxon>Nitrospira</taxon>
    </lineage>
</organism>
<evidence type="ECO:0000256" key="7">
    <source>
        <dbReference type="ARBA" id="ARBA00023239"/>
    </source>
</evidence>
<name>A0A330LCH6_9BACT</name>
<dbReference type="SUPFAM" id="SSF143081">
    <property type="entry name" value="BB1717-like"/>
    <property type="match status" value="1"/>
</dbReference>
<evidence type="ECO:0000256" key="3">
    <source>
        <dbReference type="ARBA" id="ARBA00022763"/>
    </source>
</evidence>
<evidence type="ECO:0000256" key="8">
    <source>
        <dbReference type="RuleBase" id="RU364100"/>
    </source>
</evidence>
<dbReference type="PANTHER" id="PTHR13604:SF0">
    <property type="entry name" value="ABASIC SITE PROCESSING PROTEIN HMCES"/>
    <property type="match status" value="1"/>
</dbReference>
<protein>
    <recommendedName>
        <fullName evidence="8">Abasic site processing protein</fullName>
        <ecNumber evidence="8">3.4.-.-</ecNumber>
    </recommendedName>
</protein>
<keyword evidence="6" id="KW-0238">DNA-binding</keyword>
<dbReference type="GO" id="GO:0106300">
    <property type="term" value="P:protein-DNA covalent cross-linking repair"/>
    <property type="evidence" value="ECO:0007669"/>
    <property type="project" value="InterPro"/>
</dbReference>
<keyword evidence="10" id="KW-1185">Reference proteome</keyword>
<evidence type="ECO:0000256" key="1">
    <source>
        <dbReference type="ARBA" id="ARBA00008136"/>
    </source>
</evidence>
<dbReference type="InterPro" id="IPR036590">
    <property type="entry name" value="SRAP-like"/>
</dbReference>
<dbReference type="GO" id="GO:0016829">
    <property type="term" value="F:lyase activity"/>
    <property type="evidence" value="ECO:0007669"/>
    <property type="project" value="UniProtKB-KW"/>
</dbReference>
<dbReference type="InParanoid" id="A0A330LCH6"/>
<dbReference type="PANTHER" id="PTHR13604">
    <property type="entry name" value="DC12-RELATED"/>
    <property type="match status" value="1"/>
</dbReference>
<sequence length="224" mass="25135">MCGRFTQTASPQVIAQQFGVTPPPLFTSRYNIAPSQPIAAVRIDPDTTTRTLVMLRWGLIPSWAKDPKIGNQCINAKGETVAEKPSFRSAFKKRRCLVVATGFYEWQVQGRMKQPMWIGLESKEPFAFAGLWEHWQPTEGDPLETCTIITTEPNALMAPIHNRMPVILPPTAYEQWLDPGFQQVEPLKALLRPYSGEESIAYPVSTLVNNPRNDVPQCLEPVSV</sequence>
<evidence type="ECO:0000313" key="9">
    <source>
        <dbReference type="EMBL" id="SPP64729.1"/>
    </source>
</evidence>
<dbReference type="Proteomes" id="UP000248168">
    <property type="component" value="Unassembled WGS sequence"/>
</dbReference>